<dbReference type="Gene3D" id="1.10.220.30">
    <property type="match status" value="1"/>
</dbReference>
<keyword evidence="2" id="KW-0472">Membrane</keyword>
<sequence length="209" mass="22355">MKTAARATTDTKRSGQKKARGLRRRLGRGLLWIIAGLFVSSGVLRLVEAGGSAIARQTESADAAEQTAGECVTEPGLMALHAELQSREETLADREGSLLDREQAMSIAQTRLEARLAELRAAEEALSQTVTIADQAAEKDVARLVTLYENMKPKQAAPLFEEMSPEFAAGFLGRMRPEAAAAVLSSLDPKSAYTISVLMAGRNAGAPKE</sequence>
<dbReference type="InterPro" id="IPR006668">
    <property type="entry name" value="Mg_transptr_MgtE_intracell_dom"/>
</dbReference>
<organism evidence="4 5">
    <name type="scientific">Thioclava dalianensis</name>
    <dbReference type="NCBI Taxonomy" id="1185766"/>
    <lineage>
        <taxon>Bacteria</taxon>
        <taxon>Pseudomonadati</taxon>
        <taxon>Pseudomonadota</taxon>
        <taxon>Alphaproteobacteria</taxon>
        <taxon>Rhodobacterales</taxon>
        <taxon>Paracoccaceae</taxon>
        <taxon>Thioclava</taxon>
    </lineage>
</organism>
<dbReference type="STRING" id="1185766.SAMN05216224_101999"/>
<reference evidence="4 5" key="1">
    <citation type="submission" date="2014-03" db="EMBL/GenBank/DDBJ databases">
        <title>The draft genome sequence of Thioclava dalianensis DLFJ1-1.</title>
        <authorList>
            <person name="Lai Q."/>
            <person name="Shao Z."/>
        </authorList>
    </citation>
    <scope>NUCLEOTIDE SEQUENCE [LARGE SCALE GENOMIC DNA]</scope>
    <source>
        <strain evidence="4 5">DLFJ1-1</strain>
    </source>
</reference>
<proteinExistence type="predicted"/>
<evidence type="ECO:0000313" key="4">
    <source>
        <dbReference type="EMBL" id="KEP69709.1"/>
    </source>
</evidence>
<dbReference type="SUPFAM" id="SSF158791">
    <property type="entry name" value="MgtE N-terminal domain-like"/>
    <property type="match status" value="1"/>
</dbReference>
<feature type="domain" description="Magnesium transporter MgtE intracellular" evidence="3">
    <location>
        <begin position="141"/>
        <end position="195"/>
    </location>
</feature>
<keyword evidence="5" id="KW-1185">Reference proteome</keyword>
<dbReference type="EMBL" id="JHEH01000011">
    <property type="protein sequence ID" value="KEP69709.1"/>
    <property type="molecule type" value="Genomic_DNA"/>
</dbReference>
<dbReference type="RefSeq" id="WP_038065890.1">
    <property type="nucleotide sequence ID" value="NZ_FOVB01000001.1"/>
</dbReference>
<name>A0A074TDE9_9RHOB</name>
<dbReference type="eggNOG" id="COG3334">
    <property type="taxonomic scope" value="Bacteria"/>
</dbReference>
<dbReference type="OrthoDB" id="9791432at2"/>
<feature type="transmembrane region" description="Helical" evidence="2">
    <location>
        <begin position="26"/>
        <end position="47"/>
    </location>
</feature>
<dbReference type="Proteomes" id="UP000027725">
    <property type="component" value="Unassembled WGS sequence"/>
</dbReference>
<protein>
    <recommendedName>
        <fullName evidence="3">Magnesium transporter MgtE intracellular domain-containing protein</fullName>
    </recommendedName>
</protein>
<comment type="caution">
    <text evidence="4">The sequence shown here is derived from an EMBL/GenBank/DDBJ whole genome shotgun (WGS) entry which is preliminary data.</text>
</comment>
<evidence type="ECO:0000313" key="5">
    <source>
        <dbReference type="Proteomes" id="UP000027725"/>
    </source>
</evidence>
<dbReference type="Pfam" id="PF03448">
    <property type="entry name" value="MgtE_N"/>
    <property type="match status" value="1"/>
</dbReference>
<evidence type="ECO:0000259" key="3">
    <source>
        <dbReference type="Pfam" id="PF03448"/>
    </source>
</evidence>
<gene>
    <name evidence="4" type="ORF">DL1_02520</name>
</gene>
<keyword evidence="2" id="KW-1133">Transmembrane helix</keyword>
<evidence type="ECO:0000256" key="1">
    <source>
        <dbReference type="SAM" id="MobiDB-lite"/>
    </source>
</evidence>
<feature type="region of interest" description="Disordered" evidence="1">
    <location>
        <begin position="1"/>
        <end position="20"/>
    </location>
</feature>
<dbReference type="AlphaFoldDB" id="A0A074TDE9"/>
<keyword evidence="2" id="KW-0812">Transmembrane</keyword>
<accession>A0A074TDE9</accession>
<evidence type="ECO:0000256" key="2">
    <source>
        <dbReference type="SAM" id="Phobius"/>
    </source>
</evidence>